<dbReference type="GO" id="GO:0140359">
    <property type="term" value="F:ABC-type transporter activity"/>
    <property type="evidence" value="ECO:0007669"/>
    <property type="project" value="InterPro"/>
</dbReference>
<feature type="transmembrane region" description="Helical" evidence="7">
    <location>
        <begin position="143"/>
        <end position="162"/>
    </location>
</feature>
<dbReference type="InterPro" id="IPR003439">
    <property type="entry name" value="ABC_transporter-like_ATP-bd"/>
</dbReference>
<reference evidence="9 10" key="1">
    <citation type="journal article" date="2018" name="Syst. Appl. Microbiol.">
        <title>Pseudomonas gallaeciensis sp. nov., isolated from crude-oil-contaminated intertidal sand samples after the Prestige oil spill.</title>
        <authorList>
            <person name="Mulet M."/>
            <person name="Sanchez D."/>
            <person name="Rodriguez A.C."/>
            <person name="Nogales B."/>
            <person name="Bosch R."/>
            <person name="Busquets A."/>
            <person name="Gomila M."/>
            <person name="Lalucat J."/>
            <person name="Garcia-Valdes E."/>
        </authorList>
    </citation>
    <scope>NUCLEOTIDE SEQUENCE [LARGE SCALE GENOMIC DNA]</scope>
    <source>
        <strain evidence="9 10">V113</strain>
    </source>
</reference>
<dbReference type="OrthoDB" id="9810134at2"/>
<dbReference type="GO" id="GO:0016887">
    <property type="term" value="F:ATP hydrolysis activity"/>
    <property type="evidence" value="ECO:0007669"/>
    <property type="project" value="InterPro"/>
</dbReference>
<dbReference type="GO" id="GO:0005886">
    <property type="term" value="C:plasma membrane"/>
    <property type="evidence" value="ECO:0007669"/>
    <property type="project" value="UniProtKB-SubCell"/>
</dbReference>
<dbReference type="InterPro" id="IPR036640">
    <property type="entry name" value="ABC1_TM_sf"/>
</dbReference>
<dbReference type="PROSITE" id="PS50929">
    <property type="entry name" value="ABC_TM1F"/>
    <property type="match status" value="1"/>
</dbReference>
<dbReference type="Pfam" id="PF00005">
    <property type="entry name" value="ABC_tran"/>
    <property type="match status" value="1"/>
</dbReference>
<dbReference type="Gene3D" id="3.40.50.300">
    <property type="entry name" value="P-loop containing nucleotide triphosphate hydrolases"/>
    <property type="match status" value="1"/>
</dbReference>
<comment type="subcellular location">
    <subcellularLocation>
        <location evidence="1">Cell membrane</location>
        <topology evidence="1">Multi-pass membrane protein</topology>
    </subcellularLocation>
</comment>
<keyword evidence="9" id="KW-0547">Nucleotide-binding</keyword>
<organism evidence="9 10">
    <name type="scientific">Pseudomonas abyssi</name>
    <dbReference type="NCBI Taxonomy" id="170540"/>
    <lineage>
        <taxon>Bacteria</taxon>
        <taxon>Pseudomonadati</taxon>
        <taxon>Pseudomonadota</taxon>
        <taxon>Gammaproteobacteria</taxon>
        <taxon>Pseudomonadales</taxon>
        <taxon>Pseudomonadaceae</taxon>
        <taxon>Pseudomonas</taxon>
    </lineage>
</organism>
<gene>
    <name evidence="9" type="ORF">ASB58_14185</name>
</gene>
<comment type="caution">
    <text evidence="9">The sequence shown here is derived from an EMBL/GenBank/DDBJ whole genome shotgun (WGS) entry which is preliminary data.</text>
</comment>
<keyword evidence="5 7" id="KW-0472">Membrane</keyword>
<dbReference type="Proteomes" id="UP000265411">
    <property type="component" value="Unassembled WGS sequence"/>
</dbReference>
<dbReference type="AlphaFoldDB" id="A0A395R203"/>
<feature type="transmembrane region" description="Helical" evidence="7">
    <location>
        <begin position="21"/>
        <end position="47"/>
    </location>
</feature>
<sequence length="442" mass="49899">MRLLRIFWRLIAPFWLDKRNWQAWVLLASTIGLGLGIVQINVLINAWSKTFYDTLGEFDTTALYGLMGQYSLYIGIFVLIVVYKAWLRKALLLRWRQSMSERLIGEWLGGQAFYRLGLEGEPDNPDQRIAEDVNLLVSHSVDLLVSFITNFAQVTAFVGILWALSGSHEFTLFGYSLQVEGYLVWIAVLYTVIGTLVTHWLGRPLHRLNYNQQSREADFRADLLRKRDHAEQIALYRGEQAERQQLSTRFRAIADNWWQLMARERNLGFFVVGYDRVSNIVPVFAALPLFLTKAITLGGLMQVRTAFSAVQGSLSWFISAYQTLAEWSATVERLGQFEQAIARTRTQVREAPCGDCLRLDQLDVLLPNGEPLLSGLQARVASGEWVRLAGPSGLGKSTLLRTLQGLWPYCRGSWQLPGGRSLPLRPDTTTSSATPAPCPTPA</sequence>
<accession>A0A395R203</accession>
<dbReference type="Pfam" id="PF06472">
    <property type="entry name" value="ABC_membrane_2"/>
    <property type="match status" value="1"/>
</dbReference>
<evidence type="ECO:0000256" key="3">
    <source>
        <dbReference type="ARBA" id="ARBA00022692"/>
    </source>
</evidence>
<feature type="region of interest" description="Disordered" evidence="6">
    <location>
        <begin position="420"/>
        <end position="442"/>
    </location>
</feature>
<keyword evidence="10" id="KW-1185">Reference proteome</keyword>
<feature type="transmembrane region" description="Helical" evidence="7">
    <location>
        <begin position="182"/>
        <end position="202"/>
    </location>
</feature>
<dbReference type="SUPFAM" id="SSF90123">
    <property type="entry name" value="ABC transporter transmembrane region"/>
    <property type="match status" value="1"/>
</dbReference>
<evidence type="ECO:0000256" key="1">
    <source>
        <dbReference type="ARBA" id="ARBA00004651"/>
    </source>
</evidence>
<keyword evidence="9" id="KW-0067">ATP-binding</keyword>
<evidence type="ECO:0000256" key="7">
    <source>
        <dbReference type="SAM" id="Phobius"/>
    </source>
</evidence>
<dbReference type="Gene3D" id="1.20.1560.10">
    <property type="entry name" value="ABC transporter type 1, transmembrane domain"/>
    <property type="match status" value="1"/>
</dbReference>
<feature type="domain" description="ABC transmembrane type-1" evidence="8">
    <location>
        <begin position="127"/>
        <end position="326"/>
    </location>
</feature>
<dbReference type="PANTHER" id="PTHR11384:SF59">
    <property type="entry name" value="LYSOSOMAL COBALAMIN TRANSPORTER ABCD4"/>
    <property type="match status" value="1"/>
</dbReference>
<dbReference type="PANTHER" id="PTHR11384">
    <property type="entry name" value="ATP-BINDING CASSETTE, SUB-FAMILY D MEMBER"/>
    <property type="match status" value="1"/>
</dbReference>
<keyword evidence="2" id="KW-0813">Transport</keyword>
<feature type="transmembrane region" description="Helical" evidence="7">
    <location>
        <begin position="67"/>
        <end position="87"/>
    </location>
</feature>
<keyword evidence="4 7" id="KW-1133">Transmembrane helix</keyword>
<dbReference type="SUPFAM" id="SSF52540">
    <property type="entry name" value="P-loop containing nucleoside triphosphate hydrolases"/>
    <property type="match status" value="1"/>
</dbReference>
<evidence type="ECO:0000256" key="5">
    <source>
        <dbReference type="ARBA" id="ARBA00023136"/>
    </source>
</evidence>
<evidence type="ECO:0000313" key="9">
    <source>
        <dbReference type="EMBL" id="RGP54111.1"/>
    </source>
</evidence>
<evidence type="ECO:0000259" key="8">
    <source>
        <dbReference type="PROSITE" id="PS50929"/>
    </source>
</evidence>
<evidence type="ECO:0000256" key="4">
    <source>
        <dbReference type="ARBA" id="ARBA00022989"/>
    </source>
</evidence>
<protein>
    <submittedName>
        <fullName evidence="9">ABC transporter ATP-binding protein</fullName>
    </submittedName>
</protein>
<name>A0A395R203_9PSED</name>
<feature type="compositionally biased region" description="Low complexity" evidence="6">
    <location>
        <begin position="426"/>
        <end position="435"/>
    </location>
</feature>
<evidence type="ECO:0000256" key="2">
    <source>
        <dbReference type="ARBA" id="ARBA00022448"/>
    </source>
</evidence>
<evidence type="ECO:0000313" key="10">
    <source>
        <dbReference type="Proteomes" id="UP000265411"/>
    </source>
</evidence>
<proteinExistence type="predicted"/>
<dbReference type="InterPro" id="IPR011527">
    <property type="entry name" value="ABC1_TM_dom"/>
</dbReference>
<dbReference type="InterPro" id="IPR027417">
    <property type="entry name" value="P-loop_NTPase"/>
</dbReference>
<dbReference type="EMBL" id="LMAZ01000004">
    <property type="protein sequence ID" value="RGP54111.1"/>
    <property type="molecule type" value="Genomic_DNA"/>
</dbReference>
<keyword evidence="3 7" id="KW-0812">Transmembrane</keyword>
<dbReference type="InterPro" id="IPR050835">
    <property type="entry name" value="ABC_transporter_sub-D"/>
</dbReference>
<dbReference type="GO" id="GO:0005524">
    <property type="term" value="F:ATP binding"/>
    <property type="evidence" value="ECO:0007669"/>
    <property type="project" value="UniProtKB-KW"/>
</dbReference>
<dbReference type="RefSeq" id="WP_118131345.1">
    <property type="nucleotide sequence ID" value="NZ_LMAZ01000004.1"/>
</dbReference>
<evidence type="ECO:0000256" key="6">
    <source>
        <dbReference type="SAM" id="MobiDB-lite"/>
    </source>
</evidence>